<name>A0A2W5KIE4_9GAMM</name>
<evidence type="ECO:0000259" key="3">
    <source>
        <dbReference type="Pfam" id="PF25954"/>
    </source>
</evidence>
<feature type="region of interest" description="Disordered" evidence="2">
    <location>
        <begin position="351"/>
        <end position="374"/>
    </location>
</feature>
<feature type="domain" description="CzcB-like barrel-sandwich hybrid" evidence="4">
    <location>
        <begin position="69"/>
        <end position="190"/>
    </location>
</feature>
<dbReference type="SUPFAM" id="SSF111369">
    <property type="entry name" value="HlyD-like secretion proteins"/>
    <property type="match status" value="1"/>
</dbReference>
<dbReference type="InterPro" id="IPR006143">
    <property type="entry name" value="RND_pump_MFP"/>
</dbReference>
<gene>
    <name evidence="5" type="ORF">DI564_08675</name>
</gene>
<dbReference type="FunFam" id="2.40.30.170:FF:000010">
    <property type="entry name" value="Efflux RND transporter periplasmic adaptor subunit"/>
    <property type="match status" value="1"/>
</dbReference>
<feature type="domain" description="CusB-like beta-barrel" evidence="3">
    <location>
        <begin position="198"/>
        <end position="269"/>
    </location>
</feature>
<evidence type="ECO:0000313" key="6">
    <source>
        <dbReference type="Proteomes" id="UP000249046"/>
    </source>
</evidence>
<protein>
    <submittedName>
        <fullName evidence="5">Efflux transporter periplasmic adaptor subunit</fullName>
    </submittedName>
</protein>
<dbReference type="Gene3D" id="1.10.287.470">
    <property type="entry name" value="Helix hairpin bin"/>
    <property type="match status" value="1"/>
</dbReference>
<dbReference type="InterPro" id="IPR058647">
    <property type="entry name" value="BSH_CzcB-like"/>
</dbReference>
<evidence type="ECO:0000313" key="5">
    <source>
        <dbReference type="EMBL" id="PZQ15524.1"/>
    </source>
</evidence>
<organism evidence="5 6">
    <name type="scientific">Rhodanobacter denitrificans</name>
    <dbReference type="NCBI Taxonomy" id="666685"/>
    <lineage>
        <taxon>Bacteria</taxon>
        <taxon>Pseudomonadati</taxon>
        <taxon>Pseudomonadota</taxon>
        <taxon>Gammaproteobacteria</taxon>
        <taxon>Lysobacterales</taxon>
        <taxon>Rhodanobacteraceae</taxon>
        <taxon>Rhodanobacter</taxon>
    </lineage>
</organism>
<sequence>MIIMLLIVGLLLAILIGWNVAGEVMQAKFRENMPVPPQTVTSTKVGYDQWQPSQSTVGSLRAVRGADLAFDVSGVITKVNLKSGDAVQEGQVLVQLRDDDDVAALRQAEAAAALAKVTFDRAKRQLDVKAVSQADYDNAAADLKAKQAAVQQQQALVAKKTLRAPFAGRAGIVTLSPGAYVNSGTAVVTVQQTDPMFVDFFVPQRNLGEIKIGQRVALTLDAFPDRTFEAVLSAIDPKVDGDTRNVRIEASAANADGTLVPGMFANVSIDVGEQARQLTLPQTAITFNPYGETVFVVKPSDKKGEDGKPAQPEAQQVFVTTGPRRGDQVAILSGLEEGTEVVTSGQLKLKNGTPLIVENSKSPKNDADPKPQEH</sequence>
<evidence type="ECO:0000256" key="2">
    <source>
        <dbReference type="SAM" id="MobiDB-lite"/>
    </source>
</evidence>
<dbReference type="InterPro" id="IPR058792">
    <property type="entry name" value="Beta-barrel_RND_2"/>
</dbReference>
<dbReference type="PANTHER" id="PTHR30469:SF11">
    <property type="entry name" value="BLL4320 PROTEIN"/>
    <property type="match status" value="1"/>
</dbReference>
<proteinExistence type="inferred from homology"/>
<dbReference type="GO" id="GO:0015562">
    <property type="term" value="F:efflux transmembrane transporter activity"/>
    <property type="evidence" value="ECO:0007669"/>
    <property type="project" value="TreeGrafter"/>
</dbReference>
<dbReference type="Pfam" id="PF25954">
    <property type="entry name" value="Beta-barrel_RND_2"/>
    <property type="match status" value="1"/>
</dbReference>
<evidence type="ECO:0000256" key="1">
    <source>
        <dbReference type="ARBA" id="ARBA00009477"/>
    </source>
</evidence>
<comment type="caution">
    <text evidence="5">The sequence shown here is derived from an EMBL/GenBank/DDBJ whole genome shotgun (WGS) entry which is preliminary data.</text>
</comment>
<dbReference type="NCBIfam" id="TIGR01730">
    <property type="entry name" value="RND_mfp"/>
    <property type="match status" value="1"/>
</dbReference>
<dbReference type="Gene3D" id="2.40.50.100">
    <property type="match status" value="1"/>
</dbReference>
<dbReference type="Proteomes" id="UP000249046">
    <property type="component" value="Unassembled WGS sequence"/>
</dbReference>
<evidence type="ECO:0000259" key="4">
    <source>
        <dbReference type="Pfam" id="PF25973"/>
    </source>
</evidence>
<dbReference type="AlphaFoldDB" id="A0A2W5KIE4"/>
<dbReference type="Gene3D" id="2.40.30.170">
    <property type="match status" value="1"/>
</dbReference>
<dbReference type="PANTHER" id="PTHR30469">
    <property type="entry name" value="MULTIDRUG RESISTANCE PROTEIN MDTA"/>
    <property type="match status" value="1"/>
</dbReference>
<comment type="similarity">
    <text evidence="1">Belongs to the membrane fusion protein (MFP) (TC 8.A.1) family.</text>
</comment>
<dbReference type="EMBL" id="QFPO01000006">
    <property type="protein sequence ID" value="PZQ15524.1"/>
    <property type="molecule type" value="Genomic_DNA"/>
</dbReference>
<accession>A0A2W5KIE4</accession>
<reference evidence="5 6" key="1">
    <citation type="submission" date="2017-08" db="EMBL/GenBank/DDBJ databases">
        <title>Infants hospitalized years apart are colonized by the same room-sourced microbial strains.</title>
        <authorList>
            <person name="Brooks B."/>
            <person name="Olm M.R."/>
            <person name="Firek B.A."/>
            <person name="Baker R."/>
            <person name="Thomas B.C."/>
            <person name="Morowitz M.J."/>
            <person name="Banfield J.F."/>
        </authorList>
    </citation>
    <scope>NUCLEOTIDE SEQUENCE [LARGE SCALE GENOMIC DNA]</scope>
    <source>
        <strain evidence="5">S2_005_003_R2_42</strain>
    </source>
</reference>
<dbReference type="GO" id="GO:1990281">
    <property type="term" value="C:efflux pump complex"/>
    <property type="evidence" value="ECO:0007669"/>
    <property type="project" value="TreeGrafter"/>
</dbReference>
<dbReference type="Gene3D" id="2.40.420.20">
    <property type="match status" value="1"/>
</dbReference>
<dbReference type="Pfam" id="PF25973">
    <property type="entry name" value="BSH_CzcB"/>
    <property type="match status" value="1"/>
</dbReference>
<feature type="compositionally biased region" description="Basic and acidic residues" evidence="2">
    <location>
        <begin position="361"/>
        <end position="374"/>
    </location>
</feature>